<evidence type="ECO:0000313" key="2">
    <source>
        <dbReference type="Proteomes" id="UP000580718"/>
    </source>
</evidence>
<protein>
    <submittedName>
        <fullName evidence="1">Uncharacterized protein</fullName>
    </submittedName>
</protein>
<proteinExistence type="predicted"/>
<dbReference type="EMBL" id="JACIBU010000001">
    <property type="protein sequence ID" value="MBB3676105.1"/>
    <property type="molecule type" value="Genomic_DNA"/>
</dbReference>
<dbReference type="Proteomes" id="UP000580718">
    <property type="component" value="Unassembled WGS sequence"/>
</dbReference>
<dbReference type="RefSeq" id="WP_258372606.1">
    <property type="nucleotide sequence ID" value="NZ_JACIBU010000001.1"/>
</dbReference>
<dbReference type="InterPro" id="IPR053852">
    <property type="entry name" value="DUF6910"/>
</dbReference>
<accession>A0A839XZX7</accession>
<dbReference type="Pfam" id="PF21851">
    <property type="entry name" value="DUF6910"/>
    <property type="match status" value="1"/>
</dbReference>
<reference evidence="1 2" key="1">
    <citation type="submission" date="2020-08" db="EMBL/GenBank/DDBJ databases">
        <title>Sequencing the genomes of 1000 actinobacteria strains.</title>
        <authorList>
            <person name="Klenk H.-P."/>
        </authorList>
    </citation>
    <scope>NUCLEOTIDE SEQUENCE [LARGE SCALE GENOMIC DNA]</scope>
    <source>
        <strain evidence="1 2">DSM 16678</strain>
    </source>
</reference>
<sequence>MTGLPAGHCSVVQVFVDAVRQLSFDDGTPVTAASAIAPLGDGWLVAQDDSTIAAWRRPGSTVPVRVLPAVEGHDRFSEAAGTKHLKPDLEVACPAEVDGAPAVLLLGSGSTARRMRGVLVRLDDGRPVVHAADLAPVYARVAEALHVPLDQLNLEGASRHQATVRWFHRGNLAAGLASGSVEVPLAALVDAVLGRAPAADVPVGRPLTYELGEVEGVGLAVTDAVALPDGRLLLSAAAEDSPNAIDDGPVVATALALVDGDDVVAVAPLPEVGGRVHKVEGLGLVDVRGDEVRLLAVVDDDDPDVPSTELDLRVVLG</sequence>
<evidence type="ECO:0000313" key="1">
    <source>
        <dbReference type="EMBL" id="MBB3676105.1"/>
    </source>
</evidence>
<name>A0A839XZX7_9ACTN</name>
<gene>
    <name evidence="1" type="ORF">FHX36_001840</name>
</gene>
<dbReference type="AlphaFoldDB" id="A0A839XZX7"/>
<organism evidence="1 2">
    <name type="scientific">Modestobacter versicolor</name>
    <dbReference type="NCBI Taxonomy" id="429133"/>
    <lineage>
        <taxon>Bacteria</taxon>
        <taxon>Bacillati</taxon>
        <taxon>Actinomycetota</taxon>
        <taxon>Actinomycetes</taxon>
        <taxon>Geodermatophilales</taxon>
        <taxon>Geodermatophilaceae</taxon>
        <taxon>Modestobacter</taxon>
    </lineage>
</organism>
<comment type="caution">
    <text evidence="1">The sequence shown here is derived from an EMBL/GenBank/DDBJ whole genome shotgun (WGS) entry which is preliminary data.</text>
</comment>